<accession>A0ACB9QZ82</accession>
<gene>
    <name evidence="1" type="ORF">MLD38_019790</name>
</gene>
<name>A0ACB9QZ82_9MYRT</name>
<evidence type="ECO:0000313" key="2">
    <source>
        <dbReference type="Proteomes" id="UP001057402"/>
    </source>
</evidence>
<protein>
    <submittedName>
        <fullName evidence="1">Uncharacterized protein</fullName>
    </submittedName>
</protein>
<evidence type="ECO:0000313" key="1">
    <source>
        <dbReference type="EMBL" id="KAI4371573.1"/>
    </source>
</evidence>
<comment type="caution">
    <text evidence="1">The sequence shown here is derived from an EMBL/GenBank/DDBJ whole genome shotgun (WGS) entry which is preliminary data.</text>
</comment>
<organism evidence="1 2">
    <name type="scientific">Melastoma candidum</name>
    <dbReference type="NCBI Taxonomy" id="119954"/>
    <lineage>
        <taxon>Eukaryota</taxon>
        <taxon>Viridiplantae</taxon>
        <taxon>Streptophyta</taxon>
        <taxon>Embryophyta</taxon>
        <taxon>Tracheophyta</taxon>
        <taxon>Spermatophyta</taxon>
        <taxon>Magnoliopsida</taxon>
        <taxon>eudicotyledons</taxon>
        <taxon>Gunneridae</taxon>
        <taxon>Pentapetalae</taxon>
        <taxon>rosids</taxon>
        <taxon>malvids</taxon>
        <taxon>Myrtales</taxon>
        <taxon>Melastomataceae</taxon>
        <taxon>Melastomatoideae</taxon>
        <taxon>Melastomateae</taxon>
        <taxon>Melastoma</taxon>
    </lineage>
</organism>
<sequence length="729" mass="81218">MAAEEMGGGGPSVEGQTRGVPMTEDERQREYERFAQWWADNLAAELEEPEYDESDPSEEEFDRAKFERMRRKQKGMGDNSSSSEVESDRMRRKQEGKQAMGSPDSSLDTSSSSELNYSDIEVTNANTTCTLYANDSYIVHKEEGLLHGVVDKVEKARKERRAEREGRLGRVRKCVVVTEKGTQTEIEFSAEKDSFGEYMCLDTNLGEEDVLMDGRKSRENVQVPAGASDFDPVRLEHSSSCNTNDPIVTEEPIVLKSPEEGLVPKHTEYGTSEPSIVSDKFEREAMERYKKQILLNASLLKMDEGMQGLMMQIVIMESAPEGFVGVYTILDRKAVLLRTFEAWKVAVNTKKESLGTQLKEWNEAMEKMMRVNRSPLSEKEIANTVSFLQQVYDEHYGSSSAVQPSQEVPNVAPLSFPEAINLLTTAVADPMKTPSALDLKTTRKIMAQLSTIEDEPSPSTRRQRCRELRDYLNALVGVPDYLGNLHEELLFLGERRLEMSGKFLFQVSFPLLLRKWQPGIVINEEPTTIPCWIRLQGIPLELWHKGSVHYLPSSVGQLLKTDTRSFSPANMGTPRVQVECLAKDGLSKTIKAIDSRGNPLTISIVYEIRALCCKGCGVFGHDDGKCARGDAAVGKGKEIKAGNFEGNGNNKRQQDKRIRTKPIGAMDLREKAVQVEVKPLKTMTGGGEGAPAGVEQDDDLEGSFHESVIGEPNSATDEDECVSESAIQQ</sequence>
<proteinExistence type="predicted"/>
<dbReference type="Proteomes" id="UP001057402">
    <property type="component" value="Chromosome 5"/>
</dbReference>
<dbReference type="EMBL" id="CM042884">
    <property type="protein sequence ID" value="KAI4371573.1"/>
    <property type="molecule type" value="Genomic_DNA"/>
</dbReference>
<reference evidence="2" key="1">
    <citation type="journal article" date="2023" name="Front. Plant Sci.">
        <title>Chromosomal-level genome assembly of Melastoma candidum provides insights into trichome evolution.</title>
        <authorList>
            <person name="Zhong Y."/>
            <person name="Wu W."/>
            <person name="Sun C."/>
            <person name="Zou P."/>
            <person name="Liu Y."/>
            <person name="Dai S."/>
            <person name="Zhou R."/>
        </authorList>
    </citation>
    <scope>NUCLEOTIDE SEQUENCE [LARGE SCALE GENOMIC DNA]</scope>
</reference>
<keyword evidence="2" id="KW-1185">Reference proteome</keyword>